<dbReference type="PANTHER" id="PTHR16290:SF0">
    <property type="entry name" value="DECAPPING PROTEIN 1, ISOFORM A"/>
    <property type="match status" value="1"/>
</dbReference>
<dbReference type="AlphaFoldDB" id="T1DBZ2"/>
<dbReference type="EMBL" id="GAKC01000042">
    <property type="protein sequence ID" value="JAA92865.1"/>
    <property type="molecule type" value="mRNA"/>
</dbReference>
<evidence type="ECO:0000313" key="4">
    <source>
        <dbReference type="EMBL" id="JAA92865.1"/>
    </source>
</evidence>
<dbReference type="GO" id="GO:0003729">
    <property type="term" value="F:mRNA binding"/>
    <property type="evidence" value="ECO:0007669"/>
    <property type="project" value="TreeGrafter"/>
</dbReference>
<reference evidence="4" key="1">
    <citation type="journal article" date="2013" name="Genetics">
        <title>Expansion of the Pseudo-autosomal Region and Ongoing Recombination Suppression in the Silene latifolia Sex Chromosomes.</title>
        <authorList>
            <person name="Bergero R."/>
            <person name="Qiu S."/>
            <person name="Forrest A."/>
            <person name="Borthwick H."/>
            <person name="Charlesworth D."/>
        </authorList>
    </citation>
    <scope>NUCLEOTIDE SEQUENCE</scope>
    <source>
        <tissue evidence="4">Flower bud</tissue>
    </source>
</reference>
<organism evidence="4">
    <name type="scientific">Silene latifolia</name>
    <name type="common">White campion</name>
    <name type="synonym">Bladder campion</name>
    <dbReference type="NCBI Taxonomy" id="37657"/>
    <lineage>
        <taxon>Eukaryota</taxon>
        <taxon>Viridiplantae</taxon>
        <taxon>Streptophyta</taxon>
        <taxon>Embryophyta</taxon>
        <taxon>Tracheophyta</taxon>
        <taxon>Spermatophyta</taxon>
        <taxon>Magnoliopsida</taxon>
        <taxon>eudicotyledons</taxon>
        <taxon>Gunneridae</taxon>
        <taxon>Pentapetalae</taxon>
        <taxon>Caryophyllales</taxon>
        <taxon>Caryophyllaceae</taxon>
        <taxon>Sileneae</taxon>
        <taxon>Silene</taxon>
        <taxon>Silene subgen. Behenantha</taxon>
        <taxon>Silene sect. Melandrium</taxon>
    </lineage>
</organism>
<name>T1DBZ2_SILLA</name>
<feature type="region of interest" description="Disordered" evidence="3">
    <location>
        <begin position="1"/>
        <end position="22"/>
    </location>
</feature>
<comment type="subcellular location">
    <subcellularLocation>
        <location evidence="1">Cytoplasm</location>
    </subcellularLocation>
</comment>
<dbReference type="PANTHER" id="PTHR16290">
    <property type="entry name" value="TRANSCRIPTION FACTOR SMIF DECAPPING ENZYME DCP1"/>
    <property type="match status" value="1"/>
</dbReference>
<dbReference type="GO" id="GO:0000932">
    <property type="term" value="C:P-body"/>
    <property type="evidence" value="ECO:0007669"/>
    <property type="project" value="TreeGrafter"/>
</dbReference>
<dbReference type="GO" id="GO:0008047">
    <property type="term" value="F:enzyme activator activity"/>
    <property type="evidence" value="ECO:0007669"/>
    <property type="project" value="InterPro"/>
</dbReference>
<evidence type="ECO:0000256" key="3">
    <source>
        <dbReference type="SAM" id="MobiDB-lite"/>
    </source>
</evidence>
<accession>T1DBZ2</accession>
<protein>
    <submittedName>
        <fullName evidence="4">Uncharacterized protein</fullName>
    </submittedName>
</protein>
<evidence type="ECO:0000256" key="1">
    <source>
        <dbReference type="ARBA" id="ARBA00004496"/>
    </source>
</evidence>
<dbReference type="InterPro" id="IPR010334">
    <property type="entry name" value="Dcp1"/>
</dbReference>
<sequence length="58" mass="6374">PPPNPSPSLTPHTASTPTNGPVIDRDKVREALMTLVQDNDQFIDMICRALQQSIAIFD</sequence>
<evidence type="ECO:0000256" key="2">
    <source>
        <dbReference type="ARBA" id="ARBA00022490"/>
    </source>
</evidence>
<feature type="non-terminal residue" evidence="4">
    <location>
        <position position="1"/>
    </location>
</feature>
<dbReference type="GO" id="GO:0000290">
    <property type="term" value="P:deadenylation-dependent decapping of nuclear-transcribed mRNA"/>
    <property type="evidence" value="ECO:0007669"/>
    <property type="project" value="InterPro"/>
</dbReference>
<dbReference type="GO" id="GO:0031087">
    <property type="term" value="P:deadenylation-independent decapping of nuclear-transcribed mRNA"/>
    <property type="evidence" value="ECO:0007669"/>
    <property type="project" value="TreeGrafter"/>
</dbReference>
<proteinExistence type="evidence at transcript level"/>
<keyword evidence="2" id="KW-0963">Cytoplasm</keyword>